<sequence>MSLATPADLPRFFAAAWGARDARAIAALFAEDADFLSLTGGTAEGRRQIAELLASELAGAFSRARLVTGKTKMRTVGSDAVVLIQRFVLTGIVHEDGSDAGRIGAILCATLGISPEGWQVVAAQFVPEG</sequence>
<feature type="domain" description="SnoaL-like" evidence="1">
    <location>
        <begin position="11"/>
        <end position="90"/>
    </location>
</feature>
<dbReference type="NCBIfam" id="TIGR02246">
    <property type="entry name" value="SgcJ/EcaC family oxidoreductase"/>
    <property type="match status" value="1"/>
</dbReference>
<dbReference type="Gene3D" id="3.10.450.50">
    <property type="match status" value="1"/>
</dbReference>
<comment type="caution">
    <text evidence="2">The sequence shown here is derived from an EMBL/GenBank/DDBJ whole genome shotgun (WGS) entry which is preliminary data.</text>
</comment>
<protein>
    <submittedName>
        <fullName evidence="2">SgcJ/EcaC family oxidoreductase</fullName>
    </submittedName>
</protein>
<gene>
    <name evidence="2" type="ORF">LZA78_14000</name>
</gene>
<dbReference type="Pfam" id="PF12680">
    <property type="entry name" value="SnoaL_2"/>
    <property type="match status" value="1"/>
</dbReference>
<dbReference type="InterPro" id="IPR011944">
    <property type="entry name" value="Steroid_delta5-4_isomerase"/>
</dbReference>
<accession>A0ABS8Z100</accession>
<name>A0ABS8Z100_9RHOB</name>
<dbReference type="SUPFAM" id="SSF54427">
    <property type="entry name" value="NTF2-like"/>
    <property type="match status" value="1"/>
</dbReference>
<reference evidence="2 3" key="1">
    <citation type="submission" date="2021-12" db="EMBL/GenBank/DDBJ databases">
        <title>Sinirhodobacter sp. WL0062 is a bacterium isolated from seawater.</title>
        <authorList>
            <person name="Wang L."/>
            <person name="He W."/>
            <person name="Zhang D.-F."/>
        </authorList>
    </citation>
    <scope>NUCLEOTIDE SEQUENCE [LARGE SCALE GENOMIC DNA]</scope>
    <source>
        <strain evidence="2 3">WL0062</strain>
    </source>
</reference>
<dbReference type="EMBL" id="JAJUOS010000011">
    <property type="protein sequence ID" value="MCE5974597.1"/>
    <property type="molecule type" value="Genomic_DNA"/>
</dbReference>
<dbReference type="InterPro" id="IPR032710">
    <property type="entry name" value="NTF2-like_dom_sf"/>
</dbReference>
<dbReference type="InterPro" id="IPR037401">
    <property type="entry name" value="SnoaL-like"/>
</dbReference>
<evidence type="ECO:0000313" key="3">
    <source>
        <dbReference type="Proteomes" id="UP001521181"/>
    </source>
</evidence>
<proteinExistence type="predicted"/>
<dbReference type="Proteomes" id="UP001521181">
    <property type="component" value="Unassembled WGS sequence"/>
</dbReference>
<evidence type="ECO:0000259" key="1">
    <source>
        <dbReference type="Pfam" id="PF12680"/>
    </source>
</evidence>
<organism evidence="2 3">
    <name type="scientific">Rhodobacter flavimaris</name>
    <dbReference type="NCBI Taxonomy" id="2907145"/>
    <lineage>
        <taxon>Bacteria</taxon>
        <taxon>Pseudomonadati</taxon>
        <taxon>Pseudomonadota</taxon>
        <taxon>Alphaproteobacteria</taxon>
        <taxon>Rhodobacterales</taxon>
        <taxon>Rhodobacter group</taxon>
        <taxon>Rhodobacter</taxon>
    </lineage>
</organism>
<keyword evidence="3" id="KW-1185">Reference proteome</keyword>
<evidence type="ECO:0000313" key="2">
    <source>
        <dbReference type="EMBL" id="MCE5974597.1"/>
    </source>
</evidence>
<dbReference type="RefSeq" id="WP_233677540.1">
    <property type="nucleotide sequence ID" value="NZ_JAJUOS010000011.1"/>
</dbReference>